<gene>
    <name evidence="1" type="ORF">IPV69_24920</name>
</gene>
<proteinExistence type="predicted"/>
<accession>A0A7M2WVP9</accession>
<evidence type="ECO:0000313" key="2">
    <source>
        <dbReference type="Proteomes" id="UP000593765"/>
    </source>
</evidence>
<dbReference type="KEGG" id="hbs:IPV69_24920"/>
<organism evidence="1 2">
    <name type="scientific">Humisphaera borealis</name>
    <dbReference type="NCBI Taxonomy" id="2807512"/>
    <lineage>
        <taxon>Bacteria</taxon>
        <taxon>Pseudomonadati</taxon>
        <taxon>Planctomycetota</taxon>
        <taxon>Phycisphaerae</taxon>
        <taxon>Tepidisphaerales</taxon>
        <taxon>Tepidisphaeraceae</taxon>
        <taxon>Humisphaera</taxon>
    </lineage>
</organism>
<evidence type="ECO:0000313" key="1">
    <source>
        <dbReference type="EMBL" id="QOV89404.1"/>
    </source>
</evidence>
<dbReference type="AlphaFoldDB" id="A0A7M2WVP9"/>
<protein>
    <submittedName>
        <fullName evidence="1">Uncharacterized protein</fullName>
    </submittedName>
</protein>
<sequence>MFGFRKSEEPLAGPRVSSKYCTDKFSGKYPHVGLYDCRDRKVWVCKPLGGQAIRTSHARLITGADNATSTVWKDRFICFWFYTPDTGEGFIHGYPIDWEEAHLLVRIDPNWDYDRQKYIQPELTDHVEANLERQFKHGERIFEFFKAGKHPYPISLHYIGQRATDSLFYVKRAEKT</sequence>
<name>A0A7M2WVP9_9BACT</name>
<keyword evidence="2" id="KW-1185">Reference proteome</keyword>
<dbReference type="EMBL" id="CP063458">
    <property type="protein sequence ID" value="QOV89404.1"/>
    <property type="molecule type" value="Genomic_DNA"/>
</dbReference>
<dbReference type="Proteomes" id="UP000593765">
    <property type="component" value="Chromosome"/>
</dbReference>
<dbReference type="RefSeq" id="WP_206292442.1">
    <property type="nucleotide sequence ID" value="NZ_CP063458.1"/>
</dbReference>
<reference evidence="1 2" key="1">
    <citation type="submission" date="2020-10" db="EMBL/GenBank/DDBJ databases">
        <title>Wide distribution of Phycisphaera-like planctomycetes from WD2101 soil group in peatlands and genome analysis of the first cultivated representative.</title>
        <authorList>
            <person name="Dedysh S.N."/>
            <person name="Beletsky A.V."/>
            <person name="Ivanova A."/>
            <person name="Kulichevskaya I.S."/>
            <person name="Suzina N.E."/>
            <person name="Philippov D.A."/>
            <person name="Rakitin A.L."/>
            <person name="Mardanov A.V."/>
            <person name="Ravin N.V."/>
        </authorList>
    </citation>
    <scope>NUCLEOTIDE SEQUENCE [LARGE SCALE GENOMIC DNA]</scope>
    <source>
        <strain evidence="1 2">M1803</strain>
    </source>
</reference>